<name>A0AAD1X7D4_EUPCR</name>
<sequence length="65" mass="7292">MATSTTLLSGCKKELVAYQDTYLDGIHKIHGCSIIKSGNFGNIPKTLLNIQDQIEDQKYEEFSKN</sequence>
<keyword evidence="2" id="KW-1185">Reference proteome</keyword>
<evidence type="ECO:0000313" key="2">
    <source>
        <dbReference type="Proteomes" id="UP001295684"/>
    </source>
</evidence>
<evidence type="ECO:0000313" key="1">
    <source>
        <dbReference type="EMBL" id="CAI2363599.1"/>
    </source>
</evidence>
<proteinExistence type="predicted"/>
<organism evidence="1 2">
    <name type="scientific">Euplotes crassus</name>
    <dbReference type="NCBI Taxonomy" id="5936"/>
    <lineage>
        <taxon>Eukaryota</taxon>
        <taxon>Sar</taxon>
        <taxon>Alveolata</taxon>
        <taxon>Ciliophora</taxon>
        <taxon>Intramacronucleata</taxon>
        <taxon>Spirotrichea</taxon>
        <taxon>Hypotrichia</taxon>
        <taxon>Euplotida</taxon>
        <taxon>Euplotidae</taxon>
        <taxon>Moneuplotes</taxon>
    </lineage>
</organism>
<dbReference type="AlphaFoldDB" id="A0AAD1X7D4"/>
<reference evidence="1" key="1">
    <citation type="submission" date="2023-07" db="EMBL/GenBank/DDBJ databases">
        <authorList>
            <consortium name="AG Swart"/>
            <person name="Singh M."/>
            <person name="Singh A."/>
            <person name="Seah K."/>
            <person name="Emmerich C."/>
        </authorList>
    </citation>
    <scope>NUCLEOTIDE SEQUENCE</scope>
    <source>
        <strain evidence="1">DP1</strain>
    </source>
</reference>
<accession>A0AAD1X7D4</accession>
<dbReference type="Proteomes" id="UP001295684">
    <property type="component" value="Unassembled WGS sequence"/>
</dbReference>
<gene>
    <name evidence="1" type="ORF">ECRASSUSDP1_LOCUS4935</name>
</gene>
<dbReference type="EMBL" id="CAMPGE010004753">
    <property type="protein sequence ID" value="CAI2363599.1"/>
    <property type="molecule type" value="Genomic_DNA"/>
</dbReference>
<protein>
    <submittedName>
        <fullName evidence="1">Uncharacterized protein</fullName>
    </submittedName>
</protein>
<comment type="caution">
    <text evidence="1">The sequence shown here is derived from an EMBL/GenBank/DDBJ whole genome shotgun (WGS) entry which is preliminary data.</text>
</comment>